<dbReference type="GO" id="GO:0005507">
    <property type="term" value="F:copper ion binding"/>
    <property type="evidence" value="ECO:0007669"/>
    <property type="project" value="InterPro"/>
</dbReference>
<proteinExistence type="inferred from homology"/>
<evidence type="ECO:0000313" key="4">
    <source>
        <dbReference type="Proteomes" id="UP000323000"/>
    </source>
</evidence>
<dbReference type="PANTHER" id="PTHR11709:SF261">
    <property type="entry name" value="LACCASE"/>
    <property type="match status" value="1"/>
</dbReference>
<organism evidence="3 4">
    <name type="scientific">Acer yangbiense</name>
    <dbReference type="NCBI Taxonomy" id="1000413"/>
    <lineage>
        <taxon>Eukaryota</taxon>
        <taxon>Viridiplantae</taxon>
        <taxon>Streptophyta</taxon>
        <taxon>Embryophyta</taxon>
        <taxon>Tracheophyta</taxon>
        <taxon>Spermatophyta</taxon>
        <taxon>Magnoliopsida</taxon>
        <taxon>eudicotyledons</taxon>
        <taxon>Gunneridae</taxon>
        <taxon>Pentapetalae</taxon>
        <taxon>rosids</taxon>
        <taxon>malvids</taxon>
        <taxon>Sapindales</taxon>
        <taxon>Sapindaceae</taxon>
        <taxon>Hippocastanoideae</taxon>
        <taxon>Acereae</taxon>
        <taxon>Acer</taxon>
    </lineage>
</organism>
<dbReference type="SUPFAM" id="SSF49503">
    <property type="entry name" value="Cupredoxins"/>
    <property type="match status" value="1"/>
</dbReference>
<dbReference type="EMBL" id="VAHF01000010">
    <property type="protein sequence ID" value="TXG53221.1"/>
    <property type="molecule type" value="Genomic_DNA"/>
</dbReference>
<feature type="domain" description="Plastocyanin-like" evidence="2">
    <location>
        <begin position="2"/>
        <end position="81"/>
    </location>
</feature>
<protein>
    <recommendedName>
        <fullName evidence="2">Plastocyanin-like domain-containing protein</fullName>
    </recommendedName>
</protein>
<evidence type="ECO:0000259" key="2">
    <source>
        <dbReference type="Pfam" id="PF07731"/>
    </source>
</evidence>
<name>A0A5C7H8C6_9ROSI</name>
<dbReference type="PANTHER" id="PTHR11709">
    <property type="entry name" value="MULTI-COPPER OXIDASE"/>
    <property type="match status" value="1"/>
</dbReference>
<comment type="similarity">
    <text evidence="1">Belongs to the multicopper oxidase family.</text>
</comment>
<dbReference type="Proteomes" id="UP000323000">
    <property type="component" value="Chromosome 10"/>
</dbReference>
<dbReference type="InterPro" id="IPR011706">
    <property type="entry name" value="Cu-oxidase_C"/>
</dbReference>
<reference evidence="4" key="1">
    <citation type="journal article" date="2019" name="Gigascience">
        <title>De novo genome assembly of the endangered Acer yangbiense, a plant species with extremely small populations endemic to Yunnan Province, China.</title>
        <authorList>
            <person name="Yang J."/>
            <person name="Wariss H.M."/>
            <person name="Tao L."/>
            <person name="Zhang R."/>
            <person name="Yun Q."/>
            <person name="Hollingsworth P."/>
            <person name="Dao Z."/>
            <person name="Luo G."/>
            <person name="Guo H."/>
            <person name="Ma Y."/>
            <person name="Sun W."/>
        </authorList>
    </citation>
    <scope>NUCLEOTIDE SEQUENCE [LARGE SCALE GENOMIC DNA]</scope>
    <source>
        <strain evidence="4">cv. Malutang</strain>
    </source>
</reference>
<keyword evidence="4" id="KW-1185">Reference proteome</keyword>
<dbReference type="AlphaFoldDB" id="A0A5C7H8C6"/>
<accession>A0A5C7H8C6</accession>
<dbReference type="GO" id="GO:0016491">
    <property type="term" value="F:oxidoreductase activity"/>
    <property type="evidence" value="ECO:0007669"/>
    <property type="project" value="InterPro"/>
</dbReference>
<dbReference type="Pfam" id="PF07731">
    <property type="entry name" value="Cu-oxidase_2"/>
    <property type="match status" value="1"/>
</dbReference>
<evidence type="ECO:0000256" key="1">
    <source>
        <dbReference type="ARBA" id="ARBA00010609"/>
    </source>
</evidence>
<dbReference type="OrthoDB" id="2121828at2759"/>
<sequence length="116" mass="12802">MGTKVKVLEYSEEVEMIFQSSNVLNASEDHPMHLHGHSLYMIGASAGIFYSKEDPKSYVNTAPLPWDGRMTIRFRALNPGNISMKIPWGVAMALSLGDALQLGNEDCLGSEKWANS</sequence>
<dbReference type="InterPro" id="IPR008972">
    <property type="entry name" value="Cupredoxin"/>
</dbReference>
<evidence type="ECO:0000313" key="3">
    <source>
        <dbReference type="EMBL" id="TXG53221.1"/>
    </source>
</evidence>
<comment type="caution">
    <text evidence="3">The sequence shown here is derived from an EMBL/GenBank/DDBJ whole genome shotgun (WGS) entry which is preliminary data.</text>
</comment>
<gene>
    <name evidence="3" type="ORF">EZV62_022390</name>
</gene>
<dbReference type="Gene3D" id="2.60.40.420">
    <property type="entry name" value="Cupredoxins - blue copper proteins"/>
    <property type="match status" value="1"/>
</dbReference>
<dbReference type="InterPro" id="IPR045087">
    <property type="entry name" value="Cu-oxidase_fam"/>
</dbReference>